<accession>A0A0D2E6S8</accession>
<dbReference type="Gene3D" id="3.40.630.30">
    <property type="match status" value="1"/>
</dbReference>
<dbReference type="GO" id="GO:0016747">
    <property type="term" value="F:acyltransferase activity, transferring groups other than amino-acyl groups"/>
    <property type="evidence" value="ECO:0007669"/>
    <property type="project" value="InterPro"/>
</dbReference>
<feature type="domain" description="N-acetyltransferase" evidence="1">
    <location>
        <begin position="77"/>
        <end position="214"/>
    </location>
</feature>
<organism evidence="2 3">
    <name type="scientific">Fonsecaea pedrosoi CBS 271.37</name>
    <dbReference type="NCBI Taxonomy" id="1442368"/>
    <lineage>
        <taxon>Eukaryota</taxon>
        <taxon>Fungi</taxon>
        <taxon>Dikarya</taxon>
        <taxon>Ascomycota</taxon>
        <taxon>Pezizomycotina</taxon>
        <taxon>Eurotiomycetes</taxon>
        <taxon>Chaetothyriomycetidae</taxon>
        <taxon>Chaetothyriales</taxon>
        <taxon>Herpotrichiellaceae</taxon>
        <taxon>Fonsecaea</taxon>
    </lineage>
</organism>
<dbReference type="RefSeq" id="XP_013289624.1">
    <property type="nucleotide sequence ID" value="XM_013434170.1"/>
</dbReference>
<dbReference type="PANTHER" id="PTHR42791:SF17">
    <property type="entry name" value="ACETYLTRANSFERASE, GNAT FAMILY FAMILY (AFU_ORTHOLOGUE AFUA_8G05690)"/>
    <property type="match status" value="1"/>
</dbReference>
<dbReference type="InterPro" id="IPR000182">
    <property type="entry name" value="GNAT_dom"/>
</dbReference>
<dbReference type="CDD" id="cd04301">
    <property type="entry name" value="NAT_SF"/>
    <property type="match status" value="1"/>
</dbReference>
<dbReference type="InterPro" id="IPR052523">
    <property type="entry name" value="Trichothecene_AcTrans"/>
</dbReference>
<reference evidence="2 3" key="1">
    <citation type="submission" date="2015-01" db="EMBL/GenBank/DDBJ databases">
        <title>The Genome Sequence of Fonsecaea pedrosoi CBS 271.37.</title>
        <authorList>
            <consortium name="The Broad Institute Genomics Platform"/>
            <person name="Cuomo C."/>
            <person name="de Hoog S."/>
            <person name="Gorbushina A."/>
            <person name="Stielow B."/>
            <person name="Teixiera M."/>
            <person name="Abouelleil A."/>
            <person name="Chapman S.B."/>
            <person name="Priest M."/>
            <person name="Young S.K."/>
            <person name="Wortman J."/>
            <person name="Nusbaum C."/>
            <person name="Birren B."/>
        </authorList>
    </citation>
    <scope>NUCLEOTIDE SEQUENCE [LARGE SCALE GENOMIC DNA]</scope>
    <source>
        <strain evidence="2 3">CBS 271.37</strain>
    </source>
</reference>
<dbReference type="SUPFAM" id="SSF55729">
    <property type="entry name" value="Acyl-CoA N-acyltransferases (Nat)"/>
    <property type="match status" value="1"/>
</dbReference>
<evidence type="ECO:0000259" key="1">
    <source>
        <dbReference type="PROSITE" id="PS51186"/>
    </source>
</evidence>
<dbReference type="InterPro" id="IPR016181">
    <property type="entry name" value="Acyl_CoA_acyltransferase"/>
</dbReference>
<dbReference type="EMBL" id="KN846969">
    <property type="protein sequence ID" value="KIW85816.1"/>
    <property type="molecule type" value="Genomic_DNA"/>
</dbReference>
<evidence type="ECO:0000313" key="3">
    <source>
        <dbReference type="Proteomes" id="UP000053029"/>
    </source>
</evidence>
<dbReference type="HOGENOM" id="CLU_060131_6_5_1"/>
<protein>
    <submittedName>
        <fullName evidence="2">Unplaced genomic scaffold supercont1.1, whole genome shotgun sequence</fullName>
    </submittedName>
</protein>
<dbReference type="STRING" id="1442368.A0A0D2E6S8"/>
<dbReference type="Proteomes" id="UP000053029">
    <property type="component" value="Unassembled WGS sequence"/>
</dbReference>
<evidence type="ECO:0000313" key="2">
    <source>
        <dbReference type="EMBL" id="KIW85816.1"/>
    </source>
</evidence>
<dbReference type="Pfam" id="PF00583">
    <property type="entry name" value="Acetyltransf_1"/>
    <property type="match status" value="1"/>
</dbReference>
<dbReference type="PANTHER" id="PTHR42791">
    <property type="entry name" value="GNAT FAMILY ACETYLTRANSFERASE"/>
    <property type="match status" value="1"/>
</dbReference>
<gene>
    <name evidence="2" type="ORF">Z517_01208</name>
</gene>
<sequence length="218" mass="24550">MPALVLVPALPSDLEEIVRVQFAACASDHGFPVIFPKGPTLTSITYFVRSFENDMENDPSCHVMVVKDAMSGEIASYAVWHFYPPRSQEEVEREMLIREFPLPDDANKELGSRLIHHSIRKRHEVVASAIGTEKAYVFLAAIGTSPKYQKQGAASLLLQWGLERADDRGLSIYVESAPAALRLYERHGFKEISKFPLEMSPWKEGEYLNVCMVRQPPS</sequence>
<dbReference type="PROSITE" id="PS51186">
    <property type="entry name" value="GNAT"/>
    <property type="match status" value="1"/>
</dbReference>
<name>A0A0D2E6S8_9EURO</name>
<proteinExistence type="predicted"/>
<dbReference type="AlphaFoldDB" id="A0A0D2E6S8"/>
<dbReference type="VEuPathDB" id="FungiDB:Z517_01208"/>
<dbReference type="GeneID" id="25300698"/>
<keyword evidence="3" id="KW-1185">Reference proteome</keyword>
<dbReference type="OrthoDB" id="2744543at2759"/>